<evidence type="ECO:0000313" key="2">
    <source>
        <dbReference type="Proteomes" id="UP000290657"/>
    </source>
</evidence>
<keyword evidence="2" id="KW-1185">Reference proteome</keyword>
<comment type="caution">
    <text evidence="1">The sequence shown here is derived from an EMBL/GenBank/DDBJ whole genome shotgun (WGS) entry which is preliminary data.</text>
</comment>
<dbReference type="EMBL" id="PDKN01000002">
    <property type="protein sequence ID" value="RXJ60186.1"/>
    <property type="molecule type" value="Genomic_DNA"/>
</dbReference>
<dbReference type="InterPro" id="IPR007553">
    <property type="entry name" value="2-thiour_desulf"/>
</dbReference>
<dbReference type="OrthoDB" id="495783at2"/>
<dbReference type="RefSeq" id="WP_128995535.1">
    <property type="nucleotide sequence ID" value="NZ_PDKN01000002.1"/>
</dbReference>
<dbReference type="AlphaFoldDB" id="A0A4Q0XS34"/>
<organism evidence="1 2">
    <name type="scientific">Candidatus Marinarcus aquaticus</name>
    <dbReference type="NCBI Taxonomy" id="2044504"/>
    <lineage>
        <taxon>Bacteria</taxon>
        <taxon>Pseudomonadati</taxon>
        <taxon>Campylobacterota</taxon>
        <taxon>Epsilonproteobacteria</taxon>
        <taxon>Campylobacterales</taxon>
        <taxon>Arcobacteraceae</taxon>
        <taxon>Candidatus Marinarcus</taxon>
    </lineage>
</organism>
<evidence type="ECO:0000313" key="1">
    <source>
        <dbReference type="EMBL" id="RXJ60186.1"/>
    </source>
</evidence>
<protein>
    <submittedName>
        <fullName evidence="1">Purine-nucleoside phosphorylase</fullName>
    </submittedName>
</protein>
<name>A0A4Q0XS34_9BACT</name>
<reference evidence="1 2" key="1">
    <citation type="submission" date="2017-10" db="EMBL/GenBank/DDBJ databases">
        <title>Genomics of the genus Arcobacter.</title>
        <authorList>
            <person name="Perez-Cataluna A."/>
            <person name="Figueras M.J."/>
        </authorList>
    </citation>
    <scope>NUCLEOTIDE SEQUENCE [LARGE SCALE GENOMIC DNA]</scope>
    <source>
        <strain evidence="1 2">CECT 8987</strain>
    </source>
</reference>
<dbReference type="PANTHER" id="PTHR30087:SF1">
    <property type="entry name" value="HYPOTHETICAL CYTOSOLIC PROTEIN"/>
    <property type="match status" value="1"/>
</dbReference>
<accession>A0A4Q0XS34</accession>
<dbReference type="Proteomes" id="UP000290657">
    <property type="component" value="Unassembled WGS sequence"/>
</dbReference>
<dbReference type="Pfam" id="PF04463">
    <property type="entry name" value="2-thiour_desulf"/>
    <property type="match status" value="1"/>
</dbReference>
<dbReference type="PANTHER" id="PTHR30087">
    <property type="entry name" value="INNER MEMBRANE PROTEIN"/>
    <property type="match status" value="1"/>
</dbReference>
<proteinExistence type="predicted"/>
<sequence>MKLLVSACLLGQNVKYDGWNNQIHSELFDKILSKCEVIAFCPEVEGGLSTPRAKAEIKSFDPIKVKTIDNEDVTDAFEKGAQKLLTLCLQENITVALMKSKSPSCGNNLIYNGAFDGTLIEQSGVAVRLLLENGIKVYNEKELTKLDEALNKVS</sequence>
<gene>
    <name evidence="1" type="ORF">CRV04_04065</name>
</gene>